<evidence type="ECO:0000313" key="2">
    <source>
        <dbReference type="Proteomes" id="UP001246858"/>
    </source>
</evidence>
<proteinExistence type="predicted"/>
<comment type="caution">
    <text evidence="1">The sequence shown here is derived from an EMBL/GenBank/DDBJ whole genome shotgun (WGS) entry which is preliminary data.</text>
</comment>
<dbReference type="EMBL" id="JAVDTF010000001">
    <property type="protein sequence ID" value="MDR6782160.1"/>
    <property type="molecule type" value="Genomic_DNA"/>
</dbReference>
<keyword evidence="2" id="KW-1185">Reference proteome</keyword>
<name>A0ACC6KSP0_9SPHI</name>
<reference evidence="1" key="1">
    <citation type="submission" date="2023-07" db="EMBL/GenBank/DDBJ databases">
        <title>Sorghum-associated microbial communities from plants grown in Nebraska, USA.</title>
        <authorList>
            <person name="Schachtman D."/>
        </authorList>
    </citation>
    <scope>NUCLEOTIDE SEQUENCE</scope>
    <source>
        <strain evidence="1">2697</strain>
    </source>
</reference>
<accession>A0ACC6KSP0</accession>
<protein>
    <submittedName>
        <fullName evidence="1">Dehydrogenase</fullName>
    </submittedName>
</protein>
<organism evidence="1 2">
    <name type="scientific">Pedobacter africanus</name>
    <dbReference type="NCBI Taxonomy" id="151894"/>
    <lineage>
        <taxon>Bacteria</taxon>
        <taxon>Pseudomonadati</taxon>
        <taxon>Bacteroidota</taxon>
        <taxon>Sphingobacteriia</taxon>
        <taxon>Sphingobacteriales</taxon>
        <taxon>Sphingobacteriaceae</taxon>
        <taxon>Pedobacter</taxon>
    </lineage>
</organism>
<evidence type="ECO:0000313" key="1">
    <source>
        <dbReference type="EMBL" id="MDR6782160.1"/>
    </source>
</evidence>
<gene>
    <name evidence="1" type="ORF">J2X78_000712</name>
</gene>
<sequence length="358" mass="39993">MEISLNGRMNGKPNYFMEKVRNMLGTDRSAELKWGIIGCGDVTEVKSGPAFNKIPGSSLVAVMRRSGAKAQDYAYRHNVPKWYDNAVRLINDPEINAIYIATPPLQHEEYALMALAAGKPVYVEKPMTLNAASALRMKEAAEKYNVKLTVAHYRRQQPMFLKVKELIDQKAIGDISLVQLQMHQPHNSDLIANPESASERGLNWRLDPAISGGGLFHDLSPHQLDLMIYFFGHPLKSMGLSLNQSGLYPADDIVSGQVLFKNGVLFNGSWCFNASEKTDSCEIIGTEGKITFPMFGHKVTLRKNGVDQDFIFDPLQHVQQPMIEQVVNYFSGRGENPCSAQDAMLCMQLMDSFTCRDV</sequence>
<dbReference type="Proteomes" id="UP001246858">
    <property type="component" value="Unassembled WGS sequence"/>
</dbReference>